<accession>A0A3N4KGN7</accession>
<dbReference type="OrthoDB" id="10387694at2759"/>
<gene>
    <name evidence="1" type="ORF">P167DRAFT_578183</name>
</gene>
<reference evidence="1 2" key="1">
    <citation type="journal article" date="2018" name="Nat. Ecol. Evol.">
        <title>Pezizomycetes genomes reveal the molecular basis of ectomycorrhizal truffle lifestyle.</title>
        <authorList>
            <person name="Murat C."/>
            <person name="Payen T."/>
            <person name="Noel B."/>
            <person name="Kuo A."/>
            <person name="Morin E."/>
            <person name="Chen J."/>
            <person name="Kohler A."/>
            <person name="Krizsan K."/>
            <person name="Balestrini R."/>
            <person name="Da Silva C."/>
            <person name="Montanini B."/>
            <person name="Hainaut M."/>
            <person name="Levati E."/>
            <person name="Barry K.W."/>
            <person name="Belfiori B."/>
            <person name="Cichocki N."/>
            <person name="Clum A."/>
            <person name="Dockter R.B."/>
            <person name="Fauchery L."/>
            <person name="Guy J."/>
            <person name="Iotti M."/>
            <person name="Le Tacon F."/>
            <person name="Lindquist E.A."/>
            <person name="Lipzen A."/>
            <person name="Malagnac F."/>
            <person name="Mello A."/>
            <person name="Molinier V."/>
            <person name="Miyauchi S."/>
            <person name="Poulain J."/>
            <person name="Riccioni C."/>
            <person name="Rubini A."/>
            <person name="Sitrit Y."/>
            <person name="Splivallo R."/>
            <person name="Traeger S."/>
            <person name="Wang M."/>
            <person name="Zifcakova L."/>
            <person name="Wipf D."/>
            <person name="Zambonelli A."/>
            <person name="Paolocci F."/>
            <person name="Nowrousian M."/>
            <person name="Ottonello S."/>
            <person name="Baldrian P."/>
            <person name="Spatafora J.W."/>
            <person name="Henrissat B."/>
            <person name="Nagy L.G."/>
            <person name="Aury J.M."/>
            <person name="Wincker P."/>
            <person name="Grigoriev I.V."/>
            <person name="Bonfante P."/>
            <person name="Martin F.M."/>
        </authorList>
    </citation>
    <scope>NUCLEOTIDE SEQUENCE [LARGE SCALE GENOMIC DNA]</scope>
    <source>
        <strain evidence="1 2">CCBAS932</strain>
    </source>
</reference>
<dbReference type="Proteomes" id="UP000277580">
    <property type="component" value="Unassembled WGS sequence"/>
</dbReference>
<protein>
    <submittedName>
        <fullName evidence="1">Uncharacterized protein</fullName>
    </submittedName>
</protein>
<sequence>MENLRKSEPWSLIPETTNVNQVNVVRRNLYDINYCIASIQRLKDNSIAYATEILSVDKKLNGTLTEPERREFKILRRFYCNNVRVNRLDLVKLRIALKMCHEQQPVIFEAFLKMGTEGMQKKIVEYEEEEEILISYMETLETPLLPEGPIYEKYRALVEDVDNRLTLISACIEELKDELETGKGRKDCERYEMEFGQARQDFILMWLLNRALLFLKIIDSV</sequence>
<evidence type="ECO:0000313" key="1">
    <source>
        <dbReference type="EMBL" id="RPB08492.1"/>
    </source>
</evidence>
<dbReference type="AlphaFoldDB" id="A0A3N4KGN7"/>
<organism evidence="1 2">
    <name type="scientific">Morchella conica CCBAS932</name>
    <dbReference type="NCBI Taxonomy" id="1392247"/>
    <lineage>
        <taxon>Eukaryota</taxon>
        <taxon>Fungi</taxon>
        <taxon>Dikarya</taxon>
        <taxon>Ascomycota</taxon>
        <taxon>Pezizomycotina</taxon>
        <taxon>Pezizomycetes</taxon>
        <taxon>Pezizales</taxon>
        <taxon>Morchellaceae</taxon>
        <taxon>Morchella</taxon>
    </lineage>
</organism>
<proteinExistence type="predicted"/>
<name>A0A3N4KGN7_9PEZI</name>
<evidence type="ECO:0000313" key="2">
    <source>
        <dbReference type="Proteomes" id="UP000277580"/>
    </source>
</evidence>
<keyword evidence="2" id="KW-1185">Reference proteome</keyword>
<dbReference type="EMBL" id="ML119162">
    <property type="protein sequence ID" value="RPB08492.1"/>
    <property type="molecule type" value="Genomic_DNA"/>
</dbReference>
<dbReference type="InParanoid" id="A0A3N4KGN7"/>